<dbReference type="EMBL" id="QEPN01000002">
    <property type="protein sequence ID" value="RDE73058.1"/>
    <property type="molecule type" value="Genomic_DNA"/>
</dbReference>
<dbReference type="RefSeq" id="WP_111402096.1">
    <property type="nucleotide sequence ID" value="NZ_QEPN01000002.1"/>
</dbReference>
<dbReference type="InterPro" id="IPR036286">
    <property type="entry name" value="LexA/Signal_pep-like_sf"/>
</dbReference>
<evidence type="ECO:0000313" key="5">
    <source>
        <dbReference type="EMBL" id="RDE73058.1"/>
    </source>
</evidence>
<evidence type="ECO:0000256" key="2">
    <source>
        <dbReference type="ARBA" id="ARBA00023125"/>
    </source>
</evidence>
<dbReference type="CDD" id="cd06529">
    <property type="entry name" value="S24_LexA-like"/>
    <property type="match status" value="1"/>
</dbReference>
<evidence type="ECO:0000259" key="4">
    <source>
        <dbReference type="PROSITE" id="PS50943"/>
    </source>
</evidence>
<protein>
    <submittedName>
        <fullName evidence="5">Helix-turn-helix transcriptional regulator</fullName>
    </submittedName>
</protein>
<accession>A0A369YGT9</accession>
<keyword evidence="1" id="KW-0805">Transcription regulation</keyword>
<dbReference type="GO" id="GO:0003677">
    <property type="term" value="F:DNA binding"/>
    <property type="evidence" value="ECO:0007669"/>
    <property type="project" value="UniProtKB-KW"/>
</dbReference>
<dbReference type="PANTHER" id="PTHR40661">
    <property type="match status" value="1"/>
</dbReference>
<keyword evidence="2" id="KW-0238">DNA-binding</keyword>
<dbReference type="InterPro" id="IPR015927">
    <property type="entry name" value="Peptidase_S24_S26A/B/C"/>
</dbReference>
<dbReference type="SUPFAM" id="SSF47413">
    <property type="entry name" value="lambda repressor-like DNA-binding domains"/>
    <property type="match status" value="1"/>
</dbReference>
<organism evidence="5 6">
    <name type="scientific">Haemophilus sputorum</name>
    <dbReference type="NCBI Taxonomy" id="1078480"/>
    <lineage>
        <taxon>Bacteria</taxon>
        <taxon>Pseudomonadati</taxon>
        <taxon>Pseudomonadota</taxon>
        <taxon>Gammaproteobacteria</taxon>
        <taxon>Pasteurellales</taxon>
        <taxon>Pasteurellaceae</taxon>
        <taxon>Haemophilus</taxon>
    </lineage>
</organism>
<feature type="domain" description="HTH cro/C1-type" evidence="4">
    <location>
        <begin position="8"/>
        <end position="61"/>
    </location>
</feature>
<dbReference type="Gene3D" id="2.10.109.10">
    <property type="entry name" value="Umud Fragment, subunit A"/>
    <property type="match status" value="1"/>
</dbReference>
<name>A0A369YGT9_9PAST</name>
<evidence type="ECO:0000313" key="6">
    <source>
        <dbReference type="Proteomes" id="UP000253872"/>
    </source>
</evidence>
<dbReference type="PANTHER" id="PTHR40661:SF3">
    <property type="entry name" value="FELS-1 PROPHAGE TRANSCRIPTIONAL REGULATOR"/>
    <property type="match status" value="1"/>
</dbReference>
<comment type="caution">
    <text evidence="5">The sequence shown here is derived from an EMBL/GenBank/DDBJ whole genome shotgun (WGS) entry which is preliminary data.</text>
</comment>
<dbReference type="SUPFAM" id="SSF51306">
    <property type="entry name" value="LexA/Signal peptidase"/>
    <property type="match status" value="1"/>
</dbReference>
<dbReference type="Pfam" id="PF00717">
    <property type="entry name" value="Peptidase_S24"/>
    <property type="match status" value="1"/>
</dbReference>
<dbReference type="Pfam" id="PF01381">
    <property type="entry name" value="HTH_3"/>
    <property type="match status" value="1"/>
</dbReference>
<gene>
    <name evidence="5" type="ORF">DPV93_02945</name>
</gene>
<dbReference type="AlphaFoldDB" id="A0A369YGT9"/>
<evidence type="ECO:0000256" key="3">
    <source>
        <dbReference type="ARBA" id="ARBA00023163"/>
    </source>
</evidence>
<evidence type="ECO:0000256" key="1">
    <source>
        <dbReference type="ARBA" id="ARBA00023015"/>
    </source>
</evidence>
<dbReference type="PROSITE" id="PS50943">
    <property type="entry name" value="HTH_CROC1"/>
    <property type="match status" value="1"/>
</dbReference>
<dbReference type="Proteomes" id="UP000253872">
    <property type="component" value="Unassembled WGS sequence"/>
</dbReference>
<dbReference type="Gene3D" id="1.10.260.40">
    <property type="entry name" value="lambda repressor-like DNA-binding domains"/>
    <property type="match status" value="1"/>
</dbReference>
<reference evidence="5 6" key="1">
    <citation type="submission" date="2018-05" db="EMBL/GenBank/DDBJ databases">
        <title>Draft Genome Sequences for a Diverse set of 7 Haemophilus Species.</title>
        <authorList>
            <person name="Nichols M."/>
            <person name="Topaz N."/>
            <person name="Wang X."/>
            <person name="Wang X."/>
            <person name="Boxrud D."/>
        </authorList>
    </citation>
    <scope>NUCLEOTIDE SEQUENCE [LARGE SCALE GENOMIC DNA]</scope>
    <source>
        <strain evidence="5 6">C2002001239</strain>
    </source>
</reference>
<dbReference type="InterPro" id="IPR001387">
    <property type="entry name" value="Cro/C1-type_HTH"/>
</dbReference>
<sequence>METLAQRLKFVMDEKSVSQNALARMIGVTQPSIKKVLDGNTLNPKNIIEIANALNVDAEWLKTGNGKAPDFEAEVDSVEEENEPFYTRLEVLDVYASAGNGEFVSGDLAGYVQAVEFQNEYFHQLFQRASDKGLAIINVKGDSMEPTICSGDLLFVDTARNAYQGDGIYVFSFNDKLYVKRLQFAGDKLLVISDNKHYHTWDINPDNESKVVYHGKVEFLQGRIKRVG</sequence>
<dbReference type="SMART" id="SM00530">
    <property type="entry name" value="HTH_XRE"/>
    <property type="match status" value="1"/>
</dbReference>
<dbReference type="InterPro" id="IPR010982">
    <property type="entry name" value="Lambda_DNA-bd_dom_sf"/>
</dbReference>
<dbReference type="InterPro" id="IPR039418">
    <property type="entry name" value="LexA-like"/>
</dbReference>
<dbReference type="CDD" id="cd00093">
    <property type="entry name" value="HTH_XRE"/>
    <property type="match status" value="1"/>
</dbReference>
<proteinExistence type="predicted"/>
<keyword evidence="3" id="KW-0804">Transcription</keyword>